<accession>A0A5M3Y4Q3</accession>
<proteinExistence type="predicted"/>
<dbReference type="EMBL" id="BLAF01000144">
    <property type="protein sequence ID" value="GES27499.1"/>
    <property type="molecule type" value="Genomic_DNA"/>
</dbReference>
<protein>
    <recommendedName>
        <fullName evidence="3">HTH-like domain-containing protein</fullName>
    </recommendedName>
</protein>
<dbReference type="SUPFAM" id="SSF56349">
    <property type="entry name" value="DNA breaking-rejoining enzymes"/>
    <property type="match status" value="1"/>
</dbReference>
<dbReference type="PANTHER" id="PTHR46889">
    <property type="entry name" value="TRANSPOSASE INSF FOR INSERTION SEQUENCE IS3B-RELATED"/>
    <property type="match status" value="1"/>
</dbReference>
<dbReference type="InterPro" id="IPR013762">
    <property type="entry name" value="Integrase-like_cat_sf"/>
</dbReference>
<evidence type="ECO:0000313" key="4">
    <source>
        <dbReference type="EMBL" id="GES27499.1"/>
    </source>
</evidence>
<evidence type="ECO:0000256" key="1">
    <source>
        <dbReference type="ARBA" id="ARBA00023172"/>
    </source>
</evidence>
<dbReference type="GO" id="GO:0006310">
    <property type="term" value="P:DNA recombination"/>
    <property type="evidence" value="ECO:0007669"/>
    <property type="project" value="UniProtKB-KW"/>
</dbReference>
<reference evidence="4 5" key="1">
    <citation type="submission" date="2019-10" db="EMBL/GenBank/DDBJ databases">
        <title>Whole genome shotgun sequence of Acrocarpospora pleiomorpha NBRC 16267.</title>
        <authorList>
            <person name="Ichikawa N."/>
            <person name="Kimura A."/>
            <person name="Kitahashi Y."/>
            <person name="Komaki H."/>
            <person name="Oguchi A."/>
        </authorList>
    </citation>
    <scope>NUCLEOTIDE SEQUENCE [LARGE SCALE GENOMIC DNA]</scope>
    <source>
        <strain evidence="4 5">NBRC 16267</strain>
    </source>
</reference>
<comment type="caution">
    <text evidence="4">The sequence shown here is derived from an EMBL/GenBank/DDBJ whole genome shotgun (WGS) entry which is preliminary data.</text>
</comment>
<dbReference type="Pfam" id="PF13276">
    <property type="entry name" value="HTH_21"/>
    <property type="match status" value="1"/>
</dbReference>
<evidence type="ECO:0000256" key="2">
    <source>
        <dbReference type="SAM" id="MobiDB-lite"/>
    </source>
</evidence>
<keyword evidence="1" id="KW-0233">DNA recombination</keyword>
<dbReference type="InterPro" id="IPR050900">
    <property type="entry name" value="Transposase_IS3/IS150/IS904"/>
</dbReference>
<gene>
    <name evidence="4" type="ORF">Aple_104000</name>
</gene>
<organism evidence="4 5">
    <name type="scientific">Acrocarpospora pleiomorpha</name>
    <dbReference type="NCBI Taxonomy" id="90975"/>
    <lineage>
        <taxon>Bacteria</taxon>
        <taxon>Bacillati</taxon>
        <taxon>Actinomycetota</taxon>
        <taxon>Actinomycetes</taxon>
        <taxon>Streptosporangiales</taxon>
        <taxon>Streptosporangiaceae</taxon>
        <taxon>Acrocarpospora</taxon>
    </lineage>
</organism>
<dbReference type="PANTHER" id="PTHR46889:SF4">
    <property type="entry name" value="TRANSPOSASE INSO FOR INSERTION SEQUENCE ELEMENT IS911B-RELATED"/>
    <property type="match status" value="1"/>
</dbReference>
<evidence type="ECO:0000259" key="3">
    <source>
        <dbReference type="Pfam" id="PF13276"/>
    </source>
</evidence>
<feature type="domain" description="HTH-like" evidence="3">
    <location>
        <begin position="45"/>
        <end position="102"/>
    </location>
</feature>
<dbReference type="GO" id="GO:0003677">
    <property type="term" value="F:DNA binding"/>
    <property type="evidence" value="ECO:0007669"/>
    <property type="project" value="InterPro"/>
</dbReference>
<evidence type="ECO:0000313" key="5">
    <source>
        <dbReference type="Proteomes" id="UP000377595"/>
    </source>
</evidence>
<dbReference type="InterPro" id="IPR011010">
    <property type="entry name" value="DNA_brk_join_enz"/>
</dbReference>
<dbReference type="GO" id="GO:0015074">
    <property type="term" value="P:DNA integration"/>
    <property type="evidence" value="ECO:0007669"/>
    <property type="project" value="InterPro"/>
</dbReference>
<sequence>MSVAAFISSQKTEFGISRLAFCRALGVSQSWFYKWKDRAPTPRERRRADLDAEITAVFAASGGTYGSPRVTRDLREKGWRVSENTVAARMAEIGLVARVRAKPRSLRHFFASTALAARIPIIEVSRWLGSQEHRDHSSDLRASCPGLDRPRPGHPGLAVR</sequence>
<keyword evidence="5" id="KW-1185">Reference proteome</keyword>
<dbReference type="RefSeq" id="WP_218038959.1">
    <property type="nucleotide sequence ID" value="NZ_BAAAHM010000080.1"/>
</dbReference>
<dbReference type="Gene3D" id="1.10.443.10">
    <property type="entry name" value="Intergrase catalytic core"/>
    <property type="match status" value="1"/>
</dbReference>
<dbReference type="Proteomes" id="UP000377595">
    <property type="component" value="Unassembled WGS sequence"/>
</dbReference>
<feature type="region of interest" description="Disordered" evidence="2">
    <location>
        <begin position="138"/>
        <end position="160"/>
    </location>
</feature>
<name>A0A5M3Y4Q3_9ACTN</name>
<dbReference type="AlphaFoldDB" id="A0A5M3Y4Q3"/>
<dbReference type="InterPro" id="IPR025948">
    <property type="entry name" value="HTH-like_dom"/>
</dbReference>